<feature type="compositionally biased region" description="Low complexity" evidence="1">
    <location>
        <begin position="1"/>
        <end position="14"/>
    </location>
</feature>
<dbReference type="EMBL" id="SRLO01000109">
    <property type="protein sequence ID" value="TNN74962.1"/>
    <property type="molecule type" value="Genomic_DNA"/>
</dbReference>
<accession>A0A4Z2IC26</accession>
<keyword evidence="3" id="KW-1185">Reference proteome</keyword>
<dbReference type="AlphaFoldDB" id="A0A4Z2IC26"/>
<reference evidence="2 3" key="1">
    <citation type="submission" date="2019-03" db="EMBL/GenBank/DDBJ databases">
        <title>First draft genome of Liparis tanakae, snailfish: a comprehensive survey of snailfish specific genes.</title>
        <authorList>
            <person name="Kim W."/>
            <person name="Song I."/>
            <person name="Jeong J.-H."/>
            <person name="Kim D."/>
            <person name="Kim S."/>
            <person name="Ryu S."/>
            <person name="Song J.Y."/>
            <person name="Lee S.K."/>
        </authorList>
    </citation>
    <scope>NUCLEOTIDE SEQUENCE [LARGE SCALE GENOMIC DNA]</scope>
    <source>
        <tissue evidence="2">Muscle</tissue>
    </source>
</reference>
<evidence type="ECO:0000313" key="2">
    <source>
        <dbReference type="EMBL" id="TNN74962.1"/>
    </source>
</evidence>
<gene>
    <name evidence="2" type="ORF">EYF80_014880</name>
</gene>
<evidence type="ECO:0000256" key="1">
    <source>
        <dbReference type="SAM" id="MobiDB-lite"/>
    </source>
</evidence>
<protein>
    <submittedName>
        <fullName evidence="2">Uncharacterized protein</fullName>
    </submittedName>
</protein>
<proteinExistence type="predicted"/>
<dbReference type="Proteomes" id="UP000314294">
    <property type="component" value="Unassembled WGS sequence"/>
</dbReference>
<name>A0A4Z2IC26_9TELE</name>
<comment type="caution">
    <text evidence="2">The sequence shown here is derived from an EMBL/GenBank/DDBJ whole genome shotgun (WGS) entry which is preliminary data.</text>
</comment>
<organism evidence="2 3">
    <name type="scientific">Liparis tanakae</name>
    <name type="common">Tanaka's snailfish</name>
    <dbReference type="NCBI Taxonomy" id="230148"/>
    <lineage>
        <taxon>Eukaryota</taxon>
        <taxon>Metazoa</taxon>
        <taxon>Chordata</taxon>
        <taxon>Craniata</taxon>
        <taxon>Vertebrata</taxon>
        <taxon>Euteleostomi</taxon>
        <taxon>Actinopterygii</taxon>
        <taxon>Neopterygii</taxon>
        <taxon>Teleostei</taxon>
        <taxon>Neoteleostei</taxon>
        <taxon>Acanthomorphata</taxon>
        <taxon>Eupercaria</taxon>
        <taxon>Perciformes</taxon>
        <taxon>Cottioidei</taxon>
        <taxon>Cottales</taxon>
        <taxon>Liparidae</taxon>
        <taxon>Liparis</taxon>
    </lineage>
</organism>
<sequence length="157" mass="16777">MKSQPQAQQGQDGAPETDVFWRDRNAIDHVAHIKPCVQPRIYTPPSPTPRGMKDGRAARWGEGCQRRRGGRGVFSFPPCSLSKNQDSDVSLGPISRPVNLTGAAIADVCKWGAEPLSLSICPADLSTAGRPTGRAVERRRGRLGDGNVSALGSESTS</sequence>
<evidence type="ECO:0000313" key="3">
    <source>
        <dbReference type="Proteomes" id="UP000314294"/>
    </source>
</evidence>
<feature type="region of interest" description="Disordered" evidence="1">
    <location>
        <begin position="126"/>
        <end position="157"/>
    </location>
</feature>
<feature type="region of interest" description="Disordered" evidence="1">
    <location>
        <begin position="1"/>
        <end position="22"/>
    </location>
</feature>